<keyword evidence="3 6" id="KW-0812">Transmembrane</keyword>
<proteinExistence type="predicted"/>
<sequence length="281" mass="31008">MIRMGGKESTSTNEENHTFSKKVKVYFKNLTDFSQFTAKTIIYIIIFVVLIIASLALLYIIFFVDETFLYRFVIVVFVNPIYNLGILGIFLFVLIMGVQGLIAPLPSEIVLLATGMIWGIFWGGLMGVIGSMAAALLCYYISRGGGRPLAEKFVGVNAIKLADDFIDKYGIGAIIIARFLPFVAFDPISYASGLVNMDVKKYSLGTLIGSIPRAFFFSWLGASLGIVPPIDIADLDLSTINAQSAFFNSVLVIVLAVLLATFLLYYILAKYHERKKTGINK</sequence>
<dbReference type="InterPro" id="IPR015414">
    <property type="entry name" value="TMEM64"/>
</dbReference>
<reference evidence="8" key="1">
    <citation type="journal article" date="2015" name="Nature">
        <title>Complex archaea that bridge the gap between prokaryotes and eukaryotes.</title>
        <authorList>
            <person name="Spang A."/>
            <person name="Saw J.H."/>
            <person name="Jorgensen S.L."/>
            <person name="Zaremba-Niedzwiedzka K."/>
            <person name="Martijn J."/>
            <person name="Lind A.E."/>
            <person name="van Eijk R."/>
            <person name="Schleper C."/>
            <person name="Guy L."/>
            <person name="Ettema T.J."/>
        </authorList>
    </citation>
    <scope>NUCLEOTIDE SEQUENCE</scope>
</reference>
<feature type="transmembrane region" description="Helical" evidence="6">
    <location>
        <begin position="202"/>
        <end position="226"/>
    </location>
</feature>
<comment type="subcellular location">
    <subcellularLocation>
        <location evidence="1">Cell membrane</location>
        <topology evidence="1">Multi-pass membrane protein</topology>
    </subcellularLocation>
</comment>
<dbReference type="PANTHER" id="PTHR12677">
    <property type="entry name" value="GOLGI APPARATUS MEMBRANE PROTEIN TVP38-RELATED"/>
    <property type="match status" value="1"/>
</dbReference>
<accession>A0A0F9FQJ1</accession>
<feature type="transmembrane region" description="Helical" evidence="6">
    <location>
        <begin position="246"/>
        <end position="268"/>
    </location>
</feature>
<feature type="transmembrane region" description="Helical" evidence="6">
    <location>
        <begin position="169"/>
        <end position="190"/>
    </location>
</feature>
<dbReference type="PANTHER" id="PTHR12677:SF59">
    <property type="entry name" value="GOLGI APPARATUS MEMBRANE PROTEIN TVP38-RELATED"/>
    <property type="match status" value="1"/>
</dbReference>
<comment type="caution">
    <text evidence="8">The sequence shown here is derived from an EMBL/GenBank/DDBJ whole genome shotgun (WGS) entry which is preliminary data.</text>
</comment>
<dbReference type="AlphaFoldDB" id="A0A0F9FQJ1"/>
<evidence type="ECO:0000259" key="7">
    <source>
        <dbReference type="Pfam" id="PF09335"/>
    </source>
</evidence>
<feature type="transmembrane region" description="Helical" evidence="6">
    <location>
        <begin position="41"/>
        <end position="62"/>
    </location>
</feature>
<protein>
    <recommendedName>
        <fullName evidence="7">VTT domain-containing protein</fullName>
    </recommendedName>
</protein>
<evidence type="ECO:0000256" key="1">
    <source>
        <dbReference type="ARBA" id="ARBA00004651"/>
    </source>
</evidence>
<dbReference type="InterPro" id="IPR032816">
    <property type="entry name" value="VTT_dom"/>
</dbReference>
<feature type="transmembrane region" description="Helical" evidence="6">
    <location>
        <begin position="68"/>
        <end position="97"/>
    </location>
</feature>
<evidence type="ECO:0000256" key="5">
    <source>
        <dbReference type="ARBA" id="ARBA00023136"/>
    </source>
</evidence>
<evidence type="ECO:0000313" key="8">
    <source>
        <dbReference type="EMBL" id="KKL59590.1"/>
    </source>
</evidence>
<evidence type="ECO:0000256" key="6">
    <source>
        <dbReference type="SAM" id="Phobius"/>
    </source>
</evidence>
<keyword evidence="4 6" id="KW-1133">Transmembrane helix</keyword>
<dbReference type="GO" id="GO:0005886">
    <property type="term" value="C:plasma membrane"/>
    <property type="evidence" value="ECO:0007669"/>
    <property type="project" value="UniProtKB-SubCell"/>
</dbReference>
<feature type="transmembrane region" description="Helical" evidence="6">
    <location>
        <begin position="109"/>
        <end position="142"/>
    </location>
</feature>
<keyword evidence="5 6" id="KW-0472">Membrane</keyword>
<feature type="domain" description="VTT" evidence="7">
    <location>
        <begin position="105"/>
        <end position="222"/>
    </location>
</feature>
<keyword evidence="2" id="KW-1003">Cell membrane</keyword>
<organism evidence="8">
    <name type="scientific">marine sediment metagenome</name>
    <dbReference type="NCBI Taxonomy" id="412755"/>
    <lineage>
        <taxon>unclassified sequences</taxon>
        <taxon>metagenomes</taxon>
        <taxon>ecological metagenomes</taxon>
    </lineage>
</organism>
<dbReference type="Pfam" id="PF09335">
    <property type="entry name" value="VTT_dom"/>
    <property type="match status" value="1"/>
</dbReference>
<name>A0A0F9FQJ1_9ZZZZ</name>
<dbReference type="EMBL" id="LAZR01029434">
    <property type="protein sequence ID" value="KKL59590.1"/>
    <property type="molecule type" value="Genomic_DNA"/>
</dbReference>
<evidence type="ECO:0000256" key="2">
    <source>
        <dbReference type="ARBA" id="ARBA00022475"/>
    </source>
</evidence>
<evidence type="ECO:0000256" key="3">
    <source>
        <dbReference type="ARBA" id="ARBA00022692"/>
    </source>
</evidence>
<gene>
    <name evidence="8" type="ORF">LCGC14_2213810</name>
</gene>
<evidence type="ECO:0000256" key="4">
    <source>
        <dbReference type="ARBA" id="ARBA00022989"/>
    </source>
</evidence>